<name>A0ABU1UNT9_9ACTN</name>
<evidence type="ECO:0000313" key="1">
    <source>
        <dbReference type="EMBL" id="MDR7086844.1"/>
    </source>
</evidence>
<dbReference type="EMBL" id="JAVDWH010000001">
    <property type="protein sequence ID" value="MDR7086844.1"/>
    <property type="molecule type" value="Genomic_DNA"/>
</dbReference>
<evidence type="ECO:0008006" key="3">
    <source>
        <dbReference type="Google" id="ProtNLM"/>
    </source>
</evidence>
<dbReference type="CDD" id="cd09117">
    <property type="entry name" value="PLDc_Bfil_DEXD_like"/>
    <property type="match status" value="1"/>
</dbReference>
<evidence type="ECO:0000313" key="2">
    <source>
        <dbReference type="Proteomes" id="UP001257739"/>
    </source>
</evidence>
<dbReference type="RefSeq" id="WP_309969463.1">
    <property type="nucleotide sequence ID" value="NZ_JAVDWH010000001.1"/>
</dbReference>
<dbReference type="Proteomes" id="UP001257739">
    <property type="component" value="Unassembled WGS sequence"/>
</dbReference>
<protein>
    <recommendedName>
        <fullName evidence="3">PLD phosphodiesterase domain-containing protein</fullName>
    </recommendedName>
</protein>
<comment type="caution">
    <text evidence="1">The sequence shown here is derived from an EMBL/GenBank/DDBJ whole genome shotgun (WGS) entry which is preliminary data.</text>
</comment>
<sequence>MKLQPLLDHWSAPADAGSPVAIFATTFVLDPDFFERDCLARFLALQAVDEETGSADDTIARIELEEKLTEPSITVLADRSTSAERGSLRWNLLHCFHRGGLLHAKVAILIWENATRVVLGSANLTSAGYRRQIEMALAADLGPGCLFPQPVLEQLANELAELLGLVQGLRPGIPAYDQAQRTLSIFRDRIASSGAGSSKVLVSLAPTKPGASPLQGSSLVWKGSQPVRAVQLSPFWDSTDATAVKEVRALLTGRGQPRSHSIATVISPYGTIPVTPIHRAQVDKVVELGPIDQESSRLLHAKCLLLESDTWVAALVGSSNHTKAGLGLGGRSHRELNVWLGASSGSAEGKALRNLIPQGKAVPADVDSNDEATDEDEVEPPVLPLGFQLCRLHCSDERWHLTLSLDPRELPEKWTVRTELGVVLDATRWETLGRPSEFVEDVSVEHLPTFLTVTWEGGAASWTVLADDRHVLPPGPGIGAFKAHQLFAALSSGKSITEAMRDEATRQQNLGGALELDPLKRYDSQTTLLRRGRALSAALEALRRRLERPVLSVDALAARLASPLAPDFLAAKTAQSVLEGEQDLPEGLFTLGELALELGRVNWAATFKALEDTAEAYALVGGAIDQVKAHVASLGSDETALMGYATRCVQEARRCLPN</sequence>
<dbReference type="Gene3D" id="3.30.870.10">
    <property type="entry name" value="Endonuclease Chain A"/>
    <property type="match status" value="2"/>
</dbReference>
<reference evidence="1 2" key="1">
    <citation type="submission" date="2023-07" db="EMBL/GenBank/DDBJ databases">
        <title>Sorghum-associated microbial communities from plants grown in Nebraska, USA.</title>
        <authorList>
            <person name="Schachtman D."/>
        </authorList>
    </citation>
    <scope>NUCLEOTIDE SEQUENCE [LARGE SCALE GENOMIC DNA]</scope>
    <source>
        <strain evidence="1 2">BE248</strain>
    </source>
</reference>
<organism evidence="1 2">
    <name type="scientific">Aeromicrobium panaciterrae</name>
    <dbReference type="NCBI Taxonomy" id="363861"/>
    <lineage>
        <taxon>Bacteria</taxon>
        <taxon>Bacillati</taxon>
        <taxon>Actinomycetota</taxon>
        <taxon>Actinomycetes</taxon>
        <taxon>Propionibacteriales</taxon>
        <taxon>Nocardioidaceae</taxon>
        <taxon>Aeromicrobium</taxon>
    </lineage>
</organism>
<proteinExistence type="predicted"/>
<gene>
    <name evidence="1" type="ORF">J2X11_001683</name>
</gene>
<keyword evidence="2" id="KW-1185">Reference proteome</keyword>
<accession>A0ABU1UNT9</accession>